<organism evidence="3 4">
    <name type="scientific">Mediterraneibacter hominis</name>
    <dbReference type="NCBI Taxonomy" id="2763054"/>
    <lineage>
        <taxon>Bacteria</taxon>
        <taxon>Bacillati</taxon>
        <taxon>Bacillota</taxon>
        <taxon>Clostridia</taxon>
        <taxon>Lachnospirales</taxon>
        <taxon>Lachnospiraceae</taxon>
        <taxon>Mediterraneibacter</taxon>
    </lineage>
</organism>
<dbReference type="EMBL" id="JACOPF010000005">
    <property type="protein sequence ID" value="MBC5690544.1"/>
    <property type="molecule type" value="Genomic_DNA"/>
</dbReference>
<keyword evidence="2" id="KW-1133">Transmembrane helix</keyword>
<dbReference type="Proteomes" id="UP000652477">
    <property type="component" value="Unassembled WGS sequence"/>
</dbReference>
<proteinExistence type="predicted"/>
<accession>A0A923LLP8</accession>
<gene>
    <name evidence="3" type="ORF">H8S37_16650</name>
</gene>
<keyword evidence="4" id="KW-1185">Reference proteome</keyword>
<protein>
    <submittedName>
        <fullName evidence="3">Uncharacterized protein</fullName>
    </submittedName>
</protein>
<reference evidence="3" key="1">
    <citation type="submission" date="2020-08" db="EMBL/GenBank/DDBJ databases">
        <title>Genome public.</title>
        <authorList>
            <person name="Liu C."/>
            <person name="Sun Q."/>
        </authorList>
    </citation>
    <scope>NUCLEOTIDE SEQUENCE</scope>
    <source>
        <strain evidence="3">NSJ-55</strain>
    </source>
</reference>
<dbReference type="AlphaFoldDB" id="A0A923LLP8"/>
<keyword evidence="2" id="KW-0472">Membrane</keyword>
<evidence type="ECO:0000256" key="1">
    <source>
        <dbReference type="SAM" id="MobiDB-lite"/>
    </source>
</evidence>
<comment type="caution">
    <text evidence="3">The sequence shown here is derived from an EMBL/GenBank/DDBJ whole genome shotgun (WGS) entry which is preliminary data.</text>
</comment>
<sequence length="131" mass="15322">MAGKRCSLCGGRLRENRCEFCGLDNSIYERERRMENSQDRKTEHTCQTTEPKKEKKAEGRAGEKQSIQNKRRQYRQGTQQKSKKGCLTWIIILAILLFSVLPVLFEAGEKLLDEFRTPRYYIGEEAMLWKG</sequence>
<keyword evidence="2" id="KW-0812">Transmembrane</keyword>
<feature type="transmembrane region" description="Helical" evidence="2">
    <location>
        <begin position="86"/>
        <end position="105"/>
    </location>
</feature>
<feature type="region of interest" description="Disordered" evidence="1">
    <location>
        <begin position="32"/>
        <end position="83"/>
    </location>
</feature>
<evidence type="ECO:0000313" key="3">
    <source>
        <dbReference type="EMBL" id="MBC5690544.1"/>
    </source>
</evidence>
<name>A0A923LLP8_9FIRM</name>
<feature type="compositionally biased region" description="Basic and acidic residues" evidence="1">
    <location>
        <begin position="32"/>
        <end position="63"/>
    </location>
</feature>
<evidence type="ECO:0000313" key="4">
    <source>
        <dbReference type="Proteomes" id="UP000652477"/>
    </source>
</evidence>
<dbReference type="RefSeq" id="WP_186877189.1">
    <property type="nucleotide sequence ID" value="NZ_JACOPF010000005.1"/>
</dbReference>
<evidence type="ECO:0000256" key="2">
    <source>
        <dbReference type="SAM" id="Phobius"/>
    </source>
</evidence>